<evidence type="ECO:0000313" key="2">
    <source>
        <dbReference type="EMBL" id="MBP1859648.1"/>
    </source>
</evidence>
<feature type="region of interest" description="Disordered" evidence="1">
    <location>
        <begin position="1"/>
        <end position="31"/>
    </location>
</feature>
<accession>A0ABS4ENW7</accession>
<gene>
    <name evidence="2" type="ORF">J2Z75_003165</name>
</gene>
<keyword evidence="3" id="KW-1185">Reference proteome</keyword>
<reference evidence="2 3" key="1">
    <citation type="submission" date="2021-03" db="EMBL/GenBank/DDBJ databases">
        <title>Genomic Encyclopedia of Type Strains, Phase IV (KMG-IV): sequencing the most valuable type-strain genomes for metagenomic binning, comparative biology and taxonomic classification.</title>
        <authorList>
            <person name="Goeker M."/>
        </authorList>
    </citation>
    <scope>NUCLEOTIDE SEQUENCE [LARGE SCALE GENOMIC DNA]</scope>
    <source>
        <strain evidence="2 3">DSM 26427</strain>
    </source>
</reference>
<comment type="caution">
    <text evidence="2">The sequence shown here is derived from an EMBL/GenBank/DDBJ whole genome shotgun (WGS) entry which is preliminary data.</text>
</comment>
<evidence type="ECO:0000313" key="3">
    <source>
        <dbReference type="Proteomes" id="UP000823786"/>
    </source>
</evidence>
<evidence type="ECO:0000256" key="1">
    <source>
        <dbReference type="SAM" id="MobiDB-lite"/>
    </source>
</evidence>
<organism evidence="2 3">
    <name type="scientific">Rhizobium herbae</name>
    <dbReference type="NCBI Taxonomy" id="508661"/>
    <lineage>
        <taxon>Bacteria</taxon>
        <taxon>Pseudomonadati</taxon>
        <taxon>Pseudomonadota</taxon>
        <taxon>Alphaproteobacteria</taxon>
        <taxon>Hyphomicrobiales</taxon>
        <taxon>Rhizobiaceae</taxon>
        <taxon>Rhizobium/Agrobacterium group</taxon>
        <taxon>Rhizobium</taxon>
    </lineage>
</organism>
<sequence>MSFGQVKGPDRIHDATRRKGGSDRGLPRSYHHNSHARYEVRNLIRHWITFLSFC</sequence>
<dbReference type="Proteomes" id="UP000823786">
    <property type="component" value="Unassembled WGS sequence"/>
</dbReference>
<protein>
    <submittedName>
        <fullName evidence="2">Uncharacterized protein</fullName>
    </submittedName>
</protein>
<proteinExistence type="predicted"/>
<name>A0ABS4ENW7_9HYPH</name>
<dbReference type="EMBL" id="JAGGJV010000005">
    <property type="protein sequence ID" value="MBP1859648.1"/>
    <property type="molecule type" value="Genomic_DNA"/>
</dbReference>
<feature type="compositionally biased region" description="Basic and acidic residues" evidence="1">
    <location>
        <begin position="8"/>
        <end position="26"/>
    </location>
</feature>